<keyword evidence="1" id="KW-0732">Signal</keyword>
<dbReference type="AlphaFoldDB" id="A0AB38YDC9"/>
<sequence length="209" mass="23498">MLRQHFIVALMASLLWAGGALAQELSTPQRQALWLLGQQELRSHFVQPVTVALPRLPQIAGETDEPVVSQLLRLETHGWVRTEPTTITHRDIVKGAVVQRQERAWAFYLSQQGLDDMVDGGWPVAQVRLEDVQGVFCVSADCNTLEMRFQWRAERVWDWVLAPEFITVPGLDVAAAGLDRVQVGHARLSRRATPDGMGWVLHDVRLTPP</sequence>
<dbReference type="EMBL" id="CP101717">
    <property type="protein sequence ID" value="WLD57336.1"/>
    <property type="molecule type" value="Genomic_DNA"/>
</dbReference>
<reference evidence="2" key="1">
    <citation type="submission" date="2022-07" db="EMBL/GenBank/DDBJ databases">
        <title>Complete genome sequence of Salinispirillum sp. LH10-3-1 capable of multiple carbohydrate inversion isolated from a soda lake.</title>
        <authorList>
            <person name="Liu J."/>
            <person name="Zhai Y."/>
            <person name="Zhang H."/>
            <person name="Yang H."/>
            <person name="Qu J."/>
            <person name="Li J."/>
        </authorList>
    </citation>
    <scope>NUCLEOTIDE SEQUENCE</scope>
    <source>
        <strain evidence="2">LH 10-3-1</strain>
    </source>
</reference>
<proteinExistence type="predicted"/>
<name>A0AB38YDC9_9GAMM</name>
<protein>
    <submittedName>
        <fullName evidence="2">Uncharacterized protein</fullName>
    </submittedName>
</protein>
<gene>
    <name evidence="2" type="ORF">NFC81_11480</name>
</gene>
<accession>A0AB38YDC9</accession>
<dbReference type="RefSeq" id="WP_304994622.1">
    <property type="nucleotide sequence ID" value="NZ_CP101717.1"/>
</dbReference>
<evidence type="ECO:0000256" key="1">
    <source>
        <dbReference type="SAM" id="SignalP"/>
    </source>
</evidence>
<feature type="signal peptide" evidence="1">
    <location>
        <begin position="1"/>
        <end position="22"/>
    </location>
</feature>
<organism evidence="2">
    <name type="scientific">Salinispirillum sp. LH 10-3-1</name>
    <dbReference type="NCBI Taxonomy" id="2952525"/>
    <lineage>
        <taxon>Bacteria</taxon>
        <taxon>Pseudomonadati</taxon>
        <taxon>Pseudomonadota</taxon>
        <taxon>Gammaproteobacteria</taxon>
        <taxon>Oceanospirillales</taxon>
        <taxon>Saccharospirillaceae</taxon>
        <taxon>Salinispirillum</taxon>
    </lineage>
</organism>
<feature type="chain" id="PRO_5044233751" evidence="1">
    <location>
        <begin position="23"/>
        <end position="209"/>
    </location>
</feature>
<evidence type="ECO:0000313" key="2">
    <source>
        <dbReference type="EMBL" id="WLD57336.1"/>
    </source>
</evidence>